<dbReference type="GO" id="GO:0008137">
    <property type="term" value="F:NADH dehydrogenase (ubiquinone) activity"/>
    <property type="evidence" value="ECO:0007669"/>
    <property type="project" value="UniProtKB-EC"/>
</dbReference>
<dbReference type="GO" id="GO:0006120">
    <property type="term" value="P:mitochondrial electron transport, NADH to ubiquinone"/>
    <property type="evidence" value="ECO:0007669"/>
    <property type="project" value="TreeGrafter"/>
</dbReference>
<evidence type="ECO:0000256" key="17">
    <source>
        <dbReference type="ARBA" id="ARBA00049551"/>
    </source>
</evidence>
<dbReference type="InterPro" id="IPR050175">
    <property type="entry name" value="Complex_I_Subunit_2"/>
</dbReference>
<feature type="transmembrane region" description="Helical" evidence="18">
    <location>
        <begin position="190"/>
        <end position="210"/>
    </location>
</feature>
<comment type="similarity">
    <text evidence="2">Belongs to the complex I subunit 2 family.</text>
</comment>
<keyword evidence="5" id="KW-0813">Transport</keyword>
<keyword evidence="7 18" id="KW-0812">Transmembrane</keyword>
<keyword evidence="13" id="KW-0830">Ubiquinone</keyword>
<evidence type="ECO:0000256" key="16">
    <source>
        <dbReference type="ARBA" id="ARBA00031028"/>
    </source>
</evidence>
<evidence type="ECO:0000256" key="8">
    <source>
        <dbReference type="ARBA" id="ARBA00022792"/>
    </source>
</evidence>
<evidence type="ECO:0000256" key="14">
    <source>
        <dbReference type="ARBA" id="ARBA00023128"/>
    </source>
</evidence>
<evidence type="ECO:0000256" key="7">
    <source>
        <dbReference type="ARBA" id="ARBA00022692"/>
    </source>
</evidence>
<dbReference type="GO" id="GO:0005743">
    <property type="term" value="C:mitochondrial inner membrane"/>
    <property type="evidence" value="ECO:0007669"/>
    <property type="project" value="UniProtKB-SubCell"/>
</dbReference>
<reference evidence="20" key="1">
    <citation type="submission" date="2019-12" db="EMBL/GenBank/DDBJ databases">
        <authorList>
            <person name="Hamm P.S."/>
            <person name="Badgett J.E."/>
            <person name="Balderamos G.L."/>
            <person name="Beuchelt S.B."/>
            <person name="Bowman D.C."/>
            <person name="Colica R.A."/>
            <person name="Garcia J.A."/>
            <person name="Hindi S.T."/>
            <person name="Jehle S.A."/>
            <person name="Lopez-Monzon M."/>
            <person name="Mani A."/>
            <person name="Martin C.M."/>
            <person name="McQuirk K.A."/>
            <person name="Montoya K.N."/>
            <person name="Paez-Beltran L.E."/>
            <person name="Patel S.J."/>
            <person name="Pittis A.V."/>
            <person name="Shelp T.M."/>
            <person name="Tucker C.M."/>
            <person name="Vega S.V."/>
            <person name="Venhaus E.N."/>
            <person name="West C.N."/>
            <person name="Yogi P."/>
            <person name="Natvig D.O."/>
            <person name="Kamel K."/>
            <person name="Adema C.M."/>
        </authorList>
    </citation>
    <scope>NUCLEOTIDE SEQUENCE</scope>
    <source>
        <strain evidence="20">A_19</strain>
    </source>
</reference>
<evidence type="ECO:0000256" key="5">
    <source>
        <dbReference type="ARBA" id="ARBA00022448"/>
    </source>
</evidence>
<evidence type="ECO:0000256" key="9">
    <source>
        <dbReference type="ARBA" id="ARBA00022967"/>
    </source>
</evidence>
<gene>
    <name evidence="20" type="primary">nad2</name>
</gene>
<feature type="transmembrane region" description="Helical" evidence="18">
    <location>
        <begin position="116"/>
        <end position="135"/>
    </location>
</feature>
<evidence type="ECO:0000256" key="11">
    <source>
        <dbReference type="ARBA" id="ARBA00022989"/>
    </source>
</evidence>
<evidence type="ECO:0000256" key="10">
    <source>
        <dbReference type="ARBA" id="ARBA00022982"/>
    </source>
</evidence>
<keyword evidence="9" id="KW-1278">Translocase</keyword>
<keyword evidence="12" id="KW-0520">NAD</keyword>
<dbReference type="Pfam" id="PF00361">
    <property type="entry name" value="Proton_antipo_M"/>
    <property type="match status" value="1"/>
</dbReference>
<evidence type="ECO:0000313" key="20">
    <source>
        <dbReference type="EMBL" id="QXX99474.1"/>
    </source>
</evidence>
<accession>A0A8F8AGX4</accession>
<feature type="transmembrane region" description="Helical" evidence="18">
    <location>
        <begin position="56"/>
        <end position="75"/>
    </location>
</feature>
<evidence type="ECO:0000259" key="19">
    <source>
        <dbReference type="Pfam" id="PF00361"/>
    </source>
</evidence>
<dbReference type="InterPro" id="IPR001750">
    <property type="entry name" value="ND/Mrp_TM"/>
</dbReference>
<evidence type="ECO:0000256" key="13">
    <source>
        <dbReference type="ARBA" id="ARBA00023075"/>
    </source>
</evidence>
<comment type="subcellular location">
    <subcellularLocation>
        <location evidence="1">Mitochondrion inner membrane</location>
        <topology evidence="1">Multi-pass membrane protein</topology>
    </subcellularLocation>
</comment>
<keyword evidence="14 20" id="KW-0496">Mitochondrion</keyword>
<dbReference type="AlphaFoldDB" id="A0A8F8AGX4"/>
<keyword evidence="11 18" id="KW-1133">Transmembrane helix</keyword>
<name>A0A8F8AGX4_9GAST</name>
<feature type="transmembrane region" description="Helical" evidence="18">
    <location>
        <begin position="81"/>
        <end position="104"/>
    </location>
</feature>
<feature type="domain" description="NADH:quinone oxidoreductase/Mrp antiporter transmembrane" evidence="19">
    <location>
        <begin position="25"/>
        <end position="260"/>
    </location>
</feature>
<dbReference type="PANTHER" id="PTHR46552:SF1">
    <property type="entry name" value="NADH-UBIQUINONE OXIDOREDUCTASE CHAIN 2"/>
    <property type="match status" value="1"/>
</dbReference>
<keyword evidence="8" id="KW-0999">Mitochondrion inner membrane</keyword>
<feature type="transmembrane region" description="Helical" evidence="18">
    <location>
        <begin position="5"/>
        <end position="22"/>
    </location>
</feature>
<feature type="transmembrane region" description="Helical" evidence="18">
    <location>
        <begin position="216"/>
        <end position="236"/>
    </location>
</feature>
<feature type="transmembrane region" description="Helical" evidence="18">
    <location>
        <begin position="248"/>
        <end position="273"/>
    </location>
</feature>
<evidence type="ECO:0000256" key="2">
    <source>
        <dbReference type="ARBA" id="ARBA00007012"/>
    </source>
</evidence>
<evidence type="ECO:0000256" key="1">
    <source>
        <dbReference type="ARBA" id="ARBA00004448"/>
    </source>
</evidence>
<evidence type="ECO:0000256" key="18">
    <source>
        <dbReference type="SAM" id="Phobius"/>
    </source>
</evidence>
<evidence type="ECO:0000256" key="15">
    <source>
        <dbReference type="ARBA" id="ARBA00023136"/>
    </source>
</evidence>
<keyword evidence="10" id="KW-0249">Electron transport</keyword>
<dbReference type="EMBL" id="MN830918">
    <property type="protein sequence ID" value="QXX99474.1"/>
    <property type="molecule type" value="Genomic_DNA"/>
</dbReference>
<geneLocation type="mitochondrion" evidence="20"/>
<feature type="transmembrane region" description="Helical" evidence="18">
    <location>
        <begin position="141"/>
        <end position="160"/>
    </location>
</feature>
<proteinExistence type="inferred from homology"/>
<evidence type="ECO:0000256" key="4">
    <source>
        <dbReference type="ARBA" id="ARBA00021008"/>
    </source>
</evidence>
<sequence>MNSSSIMFLFFVLFSPLVSILLNDWIFSWGMMEVSMICLFPLLLSDSSKESMLKYFLIQSLASMFMLISGVLYFNLYEQEYIFYILFLMSLSLKIGFFPGHFWVPSVMSSVGMISMMLLLGPMKFIPLAFFNLSFQILDKILFTVLILAVFSTIVGAILGNNQTSIRSMLGSSSISHSGWMMVAMCYNWLWMYFFSYLLILMFFCVSFFYQQYFSMMINIVSLSGIPPFLVFILKMKVLMFLSSSMEYLMFVVLILSSIFSLVFYLKFFYSFLLMSKNYNYFSILVFSLLNVLGIFVLF</sequence>
<feature type="transmembrane region" description="Helical" evidence="18">
    <location>
        <begin position="279"/>
        <end position="298"/>
    </location>
</feature>
<evidence type="ECO:0000256" key="3">
    <source>
        <dbReference type="ARBA" id="ARBA00012944"/>
    </source>
</evidence>
<evidence type="ECO:0000256" key="6">
    <source>
        <dbReference type="ARBA" id="ARBA00022660"/>
    </source>
</evidence>
<reference evidence="20" key="2">
    <citation type="submission" date="2021-08" db="EMBL/GenBank/DDBJ databases">
        <title>Laevapex fuscus from NM.</title>
        <authorList>
            <person name="Kamel B."/>
            <person name="Adema C.M."/>
        </authorList>
    </citation>
    <scope>NUCLEOTIDE SEQUENCE</scope>
    <source>
        <strain evidence="20">A_19</strain>
    </source>
</reference>
<evidence type="ECO:0000256" key="12">
    <source>
        <dbReference type="ARBA" id="ARBA00023027"/>
    </source>
</evidence>
<protein>
    <recommendedName>
        <fullName evidence="4">NADH-ubiquinone oxidoreductase chain 2</fullName>
        <ecNumber evidence="3">7.1.1.2</ecNumber>
    </recommendedName>
    <alternativeName>
        <fullName evidence="16">NADH dehydrogenase subunit 2</fullName>
    </alternativeName>
</protein>
<dbReference type="PANTHER" id="PTHR46552">
    <property type="entry name" value="NADH-UBIQUINONE OXIDOREDUCTASE CHAIN 2"/>
    <property type="match status" value="1"/>
</dbReference>
<keyword evidence="15 18" id="KW-0472">Membrane</keyword>
<dbReference type="EC" id="7.1.1.2" evidence="3"/>
<comment type="catalytic activity">
    <reaction evidence="17">
        <text>a ubiquinone + NADH + 5 H(+)(in) = a ubiquinol + NAD(+) + 4 H(+)(out)</text>
        <dbReference type="Rhea" id="RHEA:29091"/>
        <dbReference type="Rhea" id="RHEA-COMP:9565"/>
        <dbReference type="Rhea" id="RHEA-COMP:9566"/>
        <dbReference type="ChEBI" id="CHEBI:15378"/>
        <dbReference type="ChEBI" id="CHEBI:16389"/>
        <dbReference type="ChEBI" id="CHEBI:17976"/>
        <dbReference type="ChEBI" id="CHEBI:57540"/>
        <dbReference type="ChEBI" id="CHEBI:57945"/>
        <dbReference type="EC" id="7.1.1.2"/>
    </reaction>
</comment>
<keyword evidence="6" id="KW-0679">Respiratory chain</keyword>
<organism evidence="20">
    <name type="scientific">Laevapex fuscus</name>
    <dbReference type="NCBI Taxonomy" id="240816"/>
    <lineage>
        <taxon>Eukaryota</taxon>
        <taxon>Metazoa</taxon>
        <taxon>Spiralia</taxon>
        <taxon>Lophotrochozoa</taxon>
        <taxon>Mollusca</taxon>
        <taxon>Gastropoda</taxon>
        <taxon>Heterobranchia</taxon>
        <taxon>Euthyneura</taxon>
        <taxon>Panpulmonata</taxon>
        <taxon>Hygrophila</taxon>
        <taxon>Lymnaeoidea</taxon>
        <taxon>Ancylidae</taxon>
        <taxon>Laevapex</taxon>
    </lineage>
</organism>